<dbReference type="STRING" id="39950.BCB69_02330"/>
<dbReference type="GO" id="GO:0046052">
    <property type="term" value="P:UTP catabolic process"/>
    <property type="evidence" value="ECO:0007669"/>
    <property type="project" value="TreeGrafter"/>
</dbReference>
<name>A0A1B3WD91_9FIRM</name>
<dbReference type="GO" id="GO:0047429">
    <property type="term" value="F:nucleoside triphosphate diphosphatase activity"/>
    <property type="evidence" value="ECO:0007669"/>
    <property type="project" value="TreeGrafter"/>
</dbReference>
<dbReference type="GO" id="GO:0046081">
    <property type="term" value="P:dUTP catabolic process"/>
    <property type="evidence" value="ECO:0007669"/>
    <property type="project" value="TreeGrafter"/>
</dbReference>
<gene>
    <name evidence="2" type="ORF">BCB69_02330</name>
</gene>
<dbReference type="GO" id="GO:0046076">
    <property type="term" value="P:dTTP catabolic process"/>
    <property type="evidence" value="ECO:0007669"/>
    <property type="project" value="TreeGrafter"/>
</dbReference>
<dbReference type="RefSeq" id="WP_069176902.1">
    <property type="nucleotide sequence ID" value="NZ_CP017037.1"/>
</dbReference>
<dbReference type="Pfam" id="PF03819">
    <property type="entry name" value="MazG"/>
    <property type="match status" value="1"/>
</dbReference>
<reference evidence="3" key="1">
    <citation type="submission" date="2016-08" db="EMBL/GenBank/DDBJ databases">
        <authorList>
            <person name="Holder M.E."/>
            <person name="Ajami N.J."/>
            <person name="Petrosino J.F."/>
        </authorList>
    </citation>
    <scope>NUCLEOTIDE SEQUENCE [LARGE SCALE GENOMIC DNA]</scope>
    <source>
        <strain evidence="3">F0677</strain>
    </source>
</reference>
<dbReference type="KEGG" id="dpn:BCB69_02330"/>
<dbReference type="GO" id="GO:0046061">
    <property type="term" value="P:dATP catabolic process"/>
    <property type="evidence" value="ECO:0007669"/>
    <property type="project" value="TreeGrafter"/>
</dbReference>
<accession>A0A1B3WD91</accession>
<dbReference type="Gene3D" id="1.10.287.1080">
    <property type="entry name" value="MazG-like"/>
    <property type="match status" value="2"/>
</dbReference>
<proteinExistence type="predicted"/>
<dbReference type="CDD" id="cd11528">
    <property type="entry name" value="NTP-PPase_MazG_Nterm"/>
    <property type="match status" value="1"/>
</dbReference>
<dbReference type="InterPro" id="IPR004518">
    <property type="entry name" value="MazG-like_dom"/>
</dbReference>
<dbReference type="SUPFAM" id="SSF101386">
    <property type="entry name" value="all-alpha NTP pyrophosphatases"/>
    <property type="match status" value="1"/>
</dbReference>
<sequence length="373" mass="42935">MNLGRIYEILDKYKLSTSNPMTIITGLAFETLSFYPVQTIVIYDIGKESYDKIAERLLNFFTPESILWEIDKQGNRIDMTVATFFKRNNLPEIIILDLKEMHRKEESLFSLDAIDEVMDVLLSKNGCPWDLQQTHQTLKTYFIQEVYEVIDAINEENSLHLQEELGDCLYQIIFHAKLAEKEGWFTMQDVIDSISKKMKERHPLLFNFNPDSISFEPGLNWEDQKNKIKKRKYLLDGIPKCLPSLLLACIIHKKVSSTETQNTESGHLTNGRFESSWKSAIGLALTEDGEKTNNNYGKLLFDLVAGVLDEGVDPELALHEFCVNYMRTFTQWEDSIKTNNPTTTFTNSDIRKLWAISQKRTSANNSEESQGGD</sequence>
<dbReference type="GO" id="GO:0006203">
    <property type="term" value="P:dGTP catabolic process"/>
    <property type="evidence" value="ECO:0007669"/>
    <property type="project" value="TreeGrafter"/>
</dbReference>
<organism evidence="2 3">
    <name type="scientific">Dialister pneumosintes</name>
    <dbReference type="NCBI Taxonomy" id="39950"/>
    <lineage>
        <taxon>Bacteria</taxon>
        <taxon>Bacillati</taxon>
        <taxon>Bacillota</taxon>
        <taxon>Negativicutes</taxon>
        <taxon>Veillonellales</taxon>
        <taxon>Veillonellaceae</taxon>
        <taxon>Dialister</taxon>
    </lineage>
</organism>
<evidence type="ECO:0000313" key="3">
    <source>
        <dbReference type="Proteomes" id="UP000094757"/>
    </source>
</evidence>
<evidence type="ECO:0000313" key="2">
    <source>
        <dbReference type="EMBL" id="AOH38910.1"/>
    </source>
</evidence>
<dbReference type="PANTHER" id="PTHR30522:SF0">
    <property type="entry name" value="NUCLEOSIDE TRIPHOSPHATE PYROPHOSPHOHYDROLASE"/>
    <property type="match status" value="1"/>
</dbReference>
<protein>
    <recommendedName>
        <fullName evidence="1">NTP pyrophosphohydrolase MazG-like domain-containing protein</fullName>
    </recommendedName>
</protein>
<dbReference type="InterPro" id="IPR011551">
    <property type="entry name" value="NTP_PyrPHydrolase_MazG"/>
</dbReference>
<dbReference type="AlphaFoldDB" id="A0A1B3WD91"/>
<dbReference type="InterPro" id="IPR048015">
    <property type="entry name" value="NTP-PPase_MazG-like_N"/>
</dbReference>
<dbReference type="PANTHER" id="PTHR30522">
    <property type="entry name" value="NUCLEOSIDE TRIPHOSPHATE PYROPHOSPHOHYDROLASE"/>
    <property type="match status" value="1"/>
</dbReference>
<dbReference type="EMBL" id="CP017037">
    <property type="protein sequence ID" value="AOH38910.1"/>
    <property type="molecule type" value="Genomic_DNA"/>
</dbReference>
<dbReference type="GO" id="GO:0046047">
    <property type="term" value="P:TTP catabolic process"/>
    <property type="evidence" value="ECO:0007669"/>
    <property type="project" value="TreeGrafter"/>
</dbReference>
<evidence type="ECO:0000259" key="1">
    <source>
        <dbReference type="Pfam" id="PF03819"/>
    </source>
</evidence>
<feature type="domain" description="NTP pyrophosphohydrolase MazG-like" evidence="1">
    <location>
        <begin position="133"/>
        <end position="206"/>
    </location>
</feature>
<dbReference type="Proteomes" id="UP000094757">
    <property type="component" value="Chromosome"/>
</dbReference>